<keyword evidence="2" id="KW-1185">Reference proteome</keyword>
<gene>
    <name evidence="1" type="ORF">LCOR_11672.1</name>
</gene>
<comment type="caution">
    <text evidence="1">The sequence shown here is derived from an EMBL/GenBank/DDBJ whole genome shotgun (WGS) entry which is preliminary data.</text>
</comment>
<reference evidence="1" key="1">
    <citation type="submission" date="2013-08" db="EMBL/GenBank/DDBJ databases">
        <title>Gene expansion shapes genome architecture in the human pathogen Lichtheimia corymbifera: an evolutionary genomics analysis in the ancient terrestrial Mucorales (Mucoromycotina).</title>
        <authorList>
            <person name="Schwartze V.U."/>
            <person name="Winter S."/>
            <person name="Shelest E."/>
            <person name="Marcet-Houben M."/>
            <person name="Horn F."/>
            <person name="Wehner S."/>
            <person name="Hoffmann K."/>
            <person name="Riege K."/>
            <person name="Sammeth M."/>
            <person name="Nowrousian M."/>
            <person name="Valiante V."/>
            <person name="Linde J."/>
            <person name="Jacobsen I.D."/>
            <person name="Marz M."/>
            <person name="Brakhage A.A."/>
            <person name="Gabaldon T."/>
            <person name="Bocker S."/>
            <person name="Voigt K."/>
        </authorList>
    </citation>
    <scope>NUCLEOTIDE SEQUENCE [LARGE SCALE GENOMIC DNA]</scope>
    <source>
        <strain evidence="1">FSU 9682</strain>
    </source>
</reference>
<dbReference type="VEuPathDB" id="FungiDB:LCOR_11672.1"/>
<organism evidence="1 2">
    <name type="scientific">Lichtheimia corymbifera JMRC:FSU:9682</name>
    <dbReference type="NCBI Taxonomy" id="1263082"/>
    <lineage>
        <taxon>Eukaryota</taxon>
        <taxon>Fungi</taxon>
        <taxon>Fungi incertae sedis</taxon>
        <taxon>Mucoromycota</taxon>
        <taxon>Mucoromycotina</taxon>
        <taxon>Mucoromycetes</taxon>
        <taxon>Mucorales</taxon>
        <taxon>Lichtheimiaceae</taxon>
        <taxon>Lichtheimia</taxon>
    </lineage>
</organism>
<dbReference type="AlphaFoldDB" id="A0A068SFX1"/>
<name>A0A068SFX1_9FUNG</name>
<protein>
    <submittedName>
        <fullName evidence="1">Uncharacterized protein</fullName>
    </submittedName>
</protein>
<dbReference type="OrthoDB" id="96345at2759"/>
<evidence type="ECO:0000313" key="2">
    <source>
        <dbReference type="Proteomes" id="UP000027586"/>
    </source>
</evidence>
<dbReference type="Proteomes" id="UP000027586">
    <property type="component" value="Unassembled WGS sequence"/>
</dbReference>
<accession>A0A068SFX1</accession>
<sequence length="222" mass="25109">MTMQSDGMVLPKYVSAEQVMLEWLKQPGNYERFVQAGAEGKRQGRVSESKRDVAASICTLLKNAGIYDRSPHAVSIKLCVWVRQYKRAQAVAASGASQTLVRRAFPHYYDLVDHLDGGNGSGGGTQGLHFIRASKPSDMNHLQRHPVTGMREQGSNIILGEEMHARHYQLMNQLLQQQQQILEQQARRDRLQELELQAALIERMTEAGFTKEEIGEHLEKLR</sequence>
<proteinExistence type="predicted"/>
<dbReference type="EMBL" id="CBTN010000113">
    <property type="protein sequence ID" value="CDH60895.1"/>
    <property type="molecule type" value="Genomic_DNA"/>
</dbReference>
<evidence type="ECO:0000313" key="1">
    <source>
        <dbReference type="EMBL" id="CDH60895.1"/>
    </source>
</evidence>